<dbReference type="eggNOG" id="COG4960">
    <property type="taxonomic scope" value="Bacteria"/>
</dbReference>
<evidence type="ECO:0000256" key="3">
    <source>
        <dbReference type="ARBA" id="ARBA00022692"/>
    </source>
</evidence>
<accession>Q0G4Q0</accession>
<dbReference type="AlphaFoldDB" id="Q0G4Q0"/>
<dbReference type="GO" id="GO:0005886">
    <property type="term" value="C:plasma membrane"/>
    <property type="evidence" value="ECO:0007669"/>
    <property type="project" value="UniProtKB-SubCell"/>
</dbReference>
<feature type="transmembrane region" description="Helical" evidence="6">
    <location>
        <begin position="53"/>
        <end position="76"/>
    </location>
</feature>
<dbReference type="Pfam" id="PF01478">
    <property type="entry name" value="Peptidase_A24"/>
    <property type="match status" value="1"/>
</dbReference>
<evidence type="ECO:0000313" key="8">
    <source>
        <dbReference type="EMBL" id="EAU43364.1"/>
    </source>
</evidence>
<dbReference type="Proteomes" id="UP000004310">
    <property type="component" value="Unassembled WGS sequence"/>
</dbReference>
<evidence type="ECO:0000259" key="7">
    <source>
        <dbReference type="Pfam" id="PF01478"/>
    </source>
</evidence>
<sequence>MSYLFLTTVFPLCMIFAAVSDIMTMTIPNRLCLLLALAFPVAALLSNMSTSDIAIHLGFGLAAFLLGFAMFAFGLVGGGDAKLLAATAFWIGPAGALPYLLVATGLGGLMAIGIIYARNMAVPITGYVFADRLLSQNTGVPYGVALGIAGLYSYADSVYLTAAIGIPFP</sequence>
<keyword evidence="2" id="KW-1003">Cell membrane</keyword>
<feature type="transmembrane region" description="Helical" evidence="6">
    <location>
        <begin position="27"/>
        <end position="46"/>
    </location>
</feature>
<comment type="caution">
    <text evidence="8">The sequence shown here is derived from an EMBL/GenBank/DDBJ whole genome shotgun (WGS) entry which is preliminary data.</text>
</comment>
<comment type="subcellular location">
    <subcellularLocation>
        <location evidence="1">Cell membrane</location>
        <topology evidence="1">Multi-pass membrane protein</topology>
    </subcellularLocation>
</comment>
<dbReference type="STRING" id="217511.GCA_001463845_00945"/>
<reference evidence="8 9" key="1">
    <citation type="journal article" date="2010" name="J. Bacteriol.">
        <title>Genome sequence of Fulvimarina pelagi HTCC2506T, a Mn(II)-oxidizing alphaproteobacterium possessing an aerobic anoxygenic photosynthetic gene cluster and Xanthorhodopsin.</title>
        <authorList>
            <person name="Kang I."/>
            <person name="Oh H.M."/>
            <person name="Lim S.I."/>
            <person name="Ferriera S."/>
            <person name="Giovannoni S.J."/>
            <person name="Cho J.C."/>
        </authorList>
    </citation>
    <scope>NUCLEOTIDE SEQUENCE [LARGE SCALE GENOMIC DNA]</scope>
    <source>
        <strain evidence="8 9">HTCC2506</strain>
    </source>
</reference>
<dbReference type="InterPro" id="IPR052218">
    <property type="entry name" value="Preflagellin_Peptidase"/>
</dbReference>
<evidence type="ECO:0000256" key="4">
    <source>
        <dbReference type="ARBA" id="ARBA00022989"/>
    </source>
</evidence>
<dbReference type="PANTHER" id="PTHR36506:SF1">
    <property type="entry name" value="PREFLAGELLIN PEPTIDASE"/>
    <property type="match status" value="1"/>
</dbReference>
<dbReference type="InterPro" id="IPR000045">
    <property type="entry name" value="Prepilin_IV_endopep_pep"/>
</dbReference>
<dbReference type="RefSeq" id="WP_007067338.1">
    <property type="nucleotide sequence ID" value="NZ_DS022272.1"/>
</dbReference>
<evidence type="ECO:0000256" key="2">
    <source>
        <dbReference type="ARBA" id="ARBA00022475"/>
    </source>
</evidence>
<dbReference type="GO" id="GO:0004190">
    <property type="term" value="F:aspartic-type endopeptidase activity"/>
    <property type="evidence" value="ECO:0007669"/>
    <property type="project" value="InterPro"/>
</dbReference>
<dbReference type="HOGENOM" id="CLU_057101_9_0_5"/>
<evidence type="ECO:0000313" key="9">
    <source>
        <dbReference type="Proteomes" id="UP000004310"/>
    </source>
</evidence>
<protein>
    <submittedName>
        <fullName evidence="8">Type IV prepilin peptidase, cpaA</fullName>
    </submittedName>
</protein>
<dbReference type="Gene3D" id="1.20.120.1220">
    <property type="match status" value="1"/>
</dbReference>
<keyword evidence="5 6" id="KW-0472">Membrane</keyword>
<dbReference type="EMBL" id="AATP01000001">
    <property type="protein sequence ID" value="EAU43364.1"/>
    <property type="molecule type" value="Genomic_DNA"/>
</dbReference>
<gene>
    <name evidence="8" type="ORF">FP2506_10981</name>
</gene>
<keyword evidence="3 6" id="KW-0812">Transmembrane</keyword>
<organism evidence="8 9">
    <name type="scientific">Fulvimarina pelagi HTCC2506</name>
    <dbReference type="NCBI Taxonomy" id="314231"/>
    <lineage>
        <taxon>Bacteria</taxon>
        <taxon>Pseudomonadati</taxon>
        <taxon>Pseudomonadota</taxon>
        <taxon>Alphaproteobacteria</taxon>
        <taxon>Hyphomicrobiales</taxon>
        <taxon>Aurantimonadaceae</taxon>
        <taxon>Fulvimarina</taxon>
    </lineage>
</organism>
<evidence type="ECO:0000256" key="5">
    <source>
        <dbReference type="ARBA" id="ARBA00023136"/>
    </source>
</evidence>
<proteinExistence type="predicted"/>
<evidence type="ECO:0000256" key="1">
    <source>
        <dbReference type="ARBA" id="ARBA00004651"/>
    </source>
</evidence>
<feature type="domain" description="Prepilin type IV endopeptidase peptidase" evidence="7">
    <location>
        <begin position="9"/>
        <end position="112"/>
    </location>
</feature>
<keyword evidence="9" id="KW-1185">Reference proteome</keyword>
<dbReference type="PANTHER" id="PTHR36506">
    <property type="entry name" value="PREFLAGELLIN PEPTIDASE"/>
    <property type="match status" value="1"/>
</dbReference>
<feature type="transmembrane region" description="Helical" evidence="6">
    <location>
        <begin position="96"/>
        <end position="117"/>
    </location>
</feature>
<keyword evidence="4 6" id="KW-1133">Transmembrane helix</keyword>
<evidence type="ECO:0000256" key="6">
    <source>
        <dbReference type="SAM" id="Phobius"/>
    </source>
</evidence>
<name>Q0G4Q0_9HYPH</name>